<accession>H8FSR3</accession>
<dbReference type="AlphaFoldDB" id="H8FSR3"/>
<comment type="caution">
    <text evidence="1">The sequence shown here is derived from an EMBL/GenBank/DDBJ whole genome shotgun (WGS) entry which is preliminary data.</text>
</comment>
<dbReference type="STRING" id="1150626.PHAMO_270242"/>
<name>H8FSR3_MAGML</name>
<evidence type="ECO:0000313" key="2">
    <source>
        <dbReference type="Proteomes" id="UP000004169"/>
    </source>
</evidence>
<dbReference type="Proteomes" id="UP000004169">
    <property type="component" value="Unassembled WGS sequence"/>
</dbReference>
<reference evidence="1 2" key="1">
    <citation type="journal article" date="2012" name="J. Bacteriol.">
        <title>Draft Genome Sequence of the Purple Photosynthetic Bacterium Phaeospirillum molischianum DSM120, a Particularly Versatile Bacterium.</title>
        <authorList>
            <person name="Duquesne K."/>
            <person name="Prima V."/>
            <person name="Ji B."/>
            <person name="Rouy Z."/>
            <person name="Medigue C."/>
            <person name="Talla E."/>
            <person name="Sturgis J.N."/>
        </authorList>
    </citation>
    <scope>NUCLEOTIDE SEQUENCE [LARGE SCALE GENOMIC DNA]</scope>
    <source>
        <strain evidence="2">DSM120</strain>
    </source>
</reference>
<keyword evidence="2" id="KW-1185">Reference proteome</keyword>
<proteinExistence type="predicted"/>
<organism evidence="1 2">
    <name type="scientific">Magnetospirillum molischianum DSM 120</name>
    <dbReference type="NCBI Taxonomy" id="1150626"/>
    <lineage>
        <taxon>Bacteria</taxon>
        <taxon>Pseudomonadati</taxon>
        <taxon>Pseudomonadota</taxon>
        <taxon>Alphaproteobacteria</taxon>
        <taxon>Rhodospirillales</taxon>
        <taxon>Rhodospirillaceae</taxon>
        <taxon>Magnetospirillum</taxon>
    </lineage>
</organism>
<protein>
    <submittedName>
        <fullName evidence="1">Uncharacterized protein</fullName>
    </submittedName>
</protein>
<gene>
    <name evidence="1" type="ORF">PHAMO_270242</name>
</gene>
<evidence type="ECO:0000313" key="1">
    <source>
        <dbReference type="EMBL" id="CCG41401.1"/>
    </source>
</evidence>
<sequence>MRRYLPGRFVSGFERDQAIHLLSVLNGHDAQHGNQGDSFHINLIWNRQINISSRRLLTRS</sequence>
<dbReference type="EMBL" id="CAHP01000020">
    <property type="protein sequence ID" value="CCG41401.1"/>
    <property type="molecule type" value="Genomic_DNA"/>
</dbReference>